<reference key="3">
    <citation type="submission" date="2010-02" db="EMBL/GenBank/DDBJ databases">
        <title>Complete genome sequence of Thermosphaera aggregans type strain (M11TL).</title>
        <authorList>
            <consortium name="US DOE Joint Genome Institute (JGI-PGF)"/>
            <person name="Spring S."/>
            <person name="Lapidus A."/>
            <person name="Munk C."/>
            <person name="Schroeder M."/>
            <person name="Glavina Del Rio T."/>
            <person name="Tice H."/>
            <person name="Copeland A."/>
            <person name="Cheng J.-F."/>
            <person name="Lucas S."/>
            <person name="Chen F."/>
            <person name="Nolan M."/>
            <person name="Bruce D."/>
            <person name="Goodwin L."/>
            <person name="Pitluck S."/>
            <person name="Ivanova N."/>
            <person name="Mavromatis K."/>
            <person name="Ovchinnikova G."/>
            <person name="Pati A."/>
            <person name="Chen A."/>
            <person name="Palaniappan K."/>
            <person name="Land M."/>
            <person name="Hauser L."/>
            <person name="Chang Y.-J."/>
            <person name="Jeffries C.C."/>
            <person name="Brettin T."/>
            <person name="Detter J.C."/>
            <person name="Tapia R."/>
            <person name="Han C."/>
            <person name="Chain P."/>
            <person name="Heimerl T."/>
            <person name="Weik F."/>
            <person name="Goker M."/>
            <person name="Rachel R."/>
            <person name="Bristow J."/>
            <person name="Eisen J.A."/>
            <person name="Markowitz V."/>
            <person name="Hugenholtz P."/>
            <person name="Kyrpides N.C."/>
            <person name="Klenk H.-P."/>
        </authorList>
    </citation>
    <scope>NUCLEOTIDE SEQUENCE</scope>
    <source>
        <strain>DSM 11486</strain>
    </source>
</reference>
<sequence length="116" mass="13221">MIQRIQQVVGNVNSTYGLANVKLIMFGSKTCPHCQKMNEFFTTEFREEYFPVWVSGENLTWFVEIASVEYEVGLPEQYSYAVPQTLVLDKNGLVKAIVIGEIVDKKFWAAMLESMG</sequence>
<dbReference type="OrthoDB" id="73564at2157"/>
<dbReference type="InterPro" id="IPR036249">
    <property type="entry name" value="Thioredoxin-like_sf"/>
</dbReference>
<dbReference type="RefSeq" id="WP_013129503.1">
    <property type="nucleotide sequence ID" value="NC_014160.1"/>
</dbReference>
<dbReference type="HOGENOM" id="CLU_2091412_0_0_2"/>
<evidence type="ECO:0000313" key="1">
    <source>
        <dbReference type="EMBL" id="ADG90910.1"/>
    </source>
</evidence>
<dbReference type="KEGG" id="tag:Tagg_0637"/>
<dbReference type="GeneID" id="41582761"/>
<dbReference type="STRING" id="633148.Tagg_0637"/>
<evidence type="ECO:0008006" key="3">
    <source>
        <dbReference type="Google" id="ProtNLM"/>
    </source>
</evidence>
<reference evidence="2" key="2">
    <citation type="journal article" date="2010" name="Stand. Genomic Sci.">
        <title>Complete genome sequence of Thermosphaera aggregans type strain (M11TLT).</title>
        <authorList>
            <person name="Spring S."/>
            <person name="Rachel R."/>
            <person name="Lapidus A."/>
            <person name="Davenport K."/>
            <person name="Tice H."/>
            <person name="Copeland A."/>
            <person name="Cheng J.-F."/>
            <person name="Lucas S."/>
            <person name="Chen F."/>
            <person name="Nolan M."/>
            <person name="Bruce D."/>
            <person name="Goodwin L."/>
            <person name="Pitluck S."/>
            <person name="Ivanova N."/>
            <person name="Mavromatis K."/>
            <person name="Ovchinnikova G."/>
            <person name="Pati A."/>
            <person name="Chen A."/>
            <person name="Palaniappan K."/>
            <person name="Land M."/>
            <person name="Hauser L."/>
            <person name="Chang Y.-J."/>
            <person name="Jeffries C.C."/>
            <person name="Brettin T."/>
            <person name="Detter J.C."/>
            <person name="Tapia R."/>
            <person name="Han C."/>
            <person name="Heimerl T."/>
            <person name="Weikl F."/>
            <person name="Brambilla E."/>
            <person name="Goker M."/>
            <person name="Bristow J."/>
            <person name="Eisen J.A."/>
            <person name="Markowitz V."/>
            <person name="Hugenholtz P."/>
            <person name="Kyrpides N.C."/>
            <person name="Klenk H.-P."/>
        </authorList>
    </citation>
    <scope>NUCLEOTIDE SEQUENCE [LARGE SCALE GENOMIC DNA]</scope>
    <source>
        <strain evidence="2">DSM 11486 / M11TL</strain>
    </source>
</reference>
<gene>
    <name evidence="1" type="ordered locus">Tagg_0637</name>
</gene>
<proteinExistence type="predicted"/>
<dbReference type="SUPFAM" id="SSF52833">
    <property type="entry name" value="Thioredoxin-like"/>
    <property type="match status" value="1"/>
</dbReference>
<accession>D5U1B0</accession>
<dbReference type="eggNOG" id="arCOG01975">
    <property type="taxonomic scope" value="Archaea"/>
</dbReference>
<dbReference type="EMBL" id="CP001939">
    <property type="protein sequence ID" value="ADG90910.1"/>
    <property type="molecule type" value="Genomic_DNA"/>
</dbReference>
<name>D5U1B0_THEAM</name>
<evidence type="ECO:0000313" key="2">
    <source>
        <dbReference type="Proteomes" id="UP000002376"/>
    </source>
</evidence>
<keyword evidence="2" id="KW-1185">Reference proteome</keyword>
<reference evidence="1 2" key="1">
    <citation type="journal article" date="2010" name="Stand. Genomic Sci.">
        <title>Complete genome sequence of Thermosphaera aggregans type strain (M11TL).</title>
        <authorList>
            <person name="Spring S."/>
            <person name="Rachel R."/>
            <person name="Lapidus A."/>
            <person name="Davenport K."/>
            <person name="Tice H."/>
            <person name="Copeland A."/>
            <person name="Cheng J.F."/>
            <person name="Lucas S."/>
            <person name="Chen F."/>
            <person name="Nolan M."/>
            <person name="Bruce D."/>
            <person name="Goodwin L."/>
            <person name="Pitluck S."/>
            <person name="Ivanova N."/>
            <person name="Mavromatis K."/>
            <person name="Ovchinnikova G."/>
            <person name="Pati A."/>
            <person name="Chen A."/>
            <person name="Palaniappan K."/>
            <person name="Land M."/>
            <person name="Hauser L."/>
            <person name="Chang Y.J."/>
            <person name="Jeffries C.C."/>
            <person name="Brettin T."/>
            <person name="Detter J.C."/>
            <person name="Tapia R."/>
            <person name="Han C."/>
            <person name="Heimerl T."/>
            <person name="Weikl F."/>
            <person name="Brambilla E."/>
            <person name="Goker M."/>
            <person name="Bristow J."/>
            <person name="Eisen J.A."/>
            <person name="Markowitz V."/>
            <person name="Hugenholtz P."/>
            <person name="Kyrpides N.C."/>
            <person name="Klenk H.P."/>
        </authorList>
    </citation>
    <scope>NUCLEOTIDE SEQUENCE [LARGE SCALE GENOMIC DNA]</scope>
    <source>
        <strain evidence="2">DSM 11486 / M11TL</strain>
    </source>
</reference>
<organism evidence="1 2">
    <name type="scientific">Thermosphaera aggregans (strain DSM 11486 / M11TL)</name>
    <dbReference type="NCBI Taxonomy" id="633148"/>
    <lineage>
        <taxon>Archaea</taxon>
        <taxon>Thermoproteota</taxon>
        <taxon>Thermoprotei</taxon>
        <taxon>Desulfurococcales</taxon>
        <taxon>Desulfurococcaceae</taxon>
        <taxon>Thermosphaera</taxon>
    </lineage>
</organism>
<dbReference type="Proteomes" id="UP000002376">
    <property type="component" value="Chromosome"/>
</dbReference>
<dbReference type="Gene3D" id="3.40.30.10">
    <property type="entry name" value="Glutaredoxin"/>
    <property type="match status" value="1"/>
</dbReference>
<dbReference type="AlphaFoldDB" id="D5U1B0"/>
<protein>
    <recommendedName>
        <fullName evidence="3">Thioredoxin family protein</fullName>
    </recommendedName>
</protein>